<dbReference type="STRING" id="395493.BegalDRAFT_0225"/>
<sequence length="260" mass="28781">MADLSGIKGFLFDLDGVLYVDNTPIDGAIETVALLKKRKIACRFLTNTSTKSTATLYQKLKQMGFAIEQEEIISAPYATVLYLRQQPQARCYLLLAEDAKRDFREFPQTEDKPNFVVIGDIGDVWRYSLLNQVFQYMMAGAELIALHKNKFWQTANGLQLDIGSFITGLEYATGKTATVIGKPSSTFFELAMRDLRLSREQVAVIGDDVEADVAGGQACGMMGILVQTGKFRTEQVVKSGVKPDMIISSIKALGNQLENL</sequence>
<dbReference type="Pfam" id="PF13242">
    <property type="entry name" value="Hydrolase_like"/>
    <property type="match status" value="1"/>
</dbReference>
<dbReference type="Proteomes" id="UP000005744">
    <property type="component" value="Unassembled WGS sequence"/>
</dbReference>
<dbReference type="EMBL" id="JH600070">
    <property type="protein sequence ID" value="EIJ41147.1"/>
    <property type="molecule type" value="Genomic_DNA"/>
</dbReference>
<dbReference type="GO" id="GO:0005737">
    <property type="term" value="C:cytoplasm"/>
    <property type="evidence" value="ECO:0007669"/>
    <property type="project" value="TreeGrafter"/>
</dbReference>
<accession>I3CC04</accession>
<dbReference type="GO" id="GO:0016791">
    <property type="term" value="F:phosphatase activity"/>
    <property type="evidence" value="ECO:0007669"/>
    <property type="project" value="InterPro"/>
</dbReference>
<dbReference type="RefSeq" id="WP_002682801.1">
    <property type="nucleotide sequence ID" value="NZ_JH600070.1"/>
</dbReference>
<dbReference type="OrthoDB" id="148966at2"/>
<proteinExistence type="inferred from homology"/>
<dbReference type="SUPFAM" id="SSF56784">
    <property type="entry name" value="HAD-like"/>
    <property type="match status" value="1"/>
</dbReference>
<gene>
    <name evidence="6" type="ORF">BegalDRAFT_0225</name>
</gene>
<dbReference type="Pfam" id="PF13344">
    <property type="entry name" value="Hydrolase_6"/>
    <property type="match status" value="1"/>
</dbReference>
<evidence type="ECO:0000256" key="5">
    <source>
        <dbReference type="ARBA" id="ARBA00039666"/>
    </source>
</evidence>
<protein>
    <recommendedName>
        <fullName evidence="5">Haloacid dehalogenase-like hydrolase domain-containing protein 2</fullName>
    </recommendedName>
</protein>
<dbReference type="PANTHER" id="PTHR19288">
    <property type="entry name" value="4-NITROPHENYLPHOSPHATASE-RELATED"/>
    <property type="match status" value="1"/>
</dbReference>
<evidence type="ECO:0000256" key="3">
    <source>
        <dbReference type="ARBA" id="ARBA00022723"/>
    </source>
</evidence>
<dbReference type="AlphaFoldDB" id="I3CC04"/>
<name>I3CC04_9GAMM</name>
<evidence type="ECO:0000313" key="6">
    <source>
        <dbReference type="EMBL" id="EIJ41147.1"/>
    </source>
</evidence>
<dbReference type="InterPro" id="IPR036412">
    <property type="entry name" value="HAD-like_sf"/>
</dbReference>
<dbReference type="GO" id="GO:0046872">
    <property type="term" value="F:metal ion binding"/>
    <property type="evidence" value="ECO:0007669"/>
    <property type="project" value="UniProtKB-KW"/>
</dbReference>
<evidence type="ECO:0000313" key="7">
    <source>
        <dbReference type="Proteomes" id="UP000005744"/>
    </source>
</evidence>
<organism evidence="6 7">
    <name type="scientific">Beggiatoa alba B18LD</name>
    <dbReference type="NCBI Taxonomy" id="395493"/>
    <lineage>
        <taxon>Bacteria</taxon>
        <taxon>Pseudomonadati</taxon>
        <taxon>Pseudomonadota</taxon>
        <taxon>Gammaproteobacteria</taxon>
        <taxon>Thiotrichales</taxon>
        <taxon>Thiotrichaceae</taxon>
        <taxon>Beggiatoa</taxon>
    </lineage>
</organism>
<comment type="similarity">
    <text evidence="2">Belongs to the HAD-like hydrolase superfamily.</text>
</comment>
<evidence type="ECO:0000256" key="2">
    <source>
        <dbReference type="ARBA" id="ARBA00007958"/>
    </source>
</evidence>
<keyword evidence="3" id="KW-0479">Metal-binding</keyword>
<evidence type="ECO:0000256" key="4">
    <source>
        <dbReference type="ARBA" id="ARBA00022842"/>
    </source>
</evidence>
<dbReference type="InterPro" id="IPR023214">
    <property type="entry name" value="HAD_sf"/>
</dbReference>
<dbReference type="NCBIfam" id="TIGR01460">
    <property type="entry name" value="HAD-SF-IIA"/>
    <property type="match status" value="1"/>
</dbReference>
<evidence type="ECO:0000256" key="1">
    <source>
        <dbReference type="ARBA" id="ARBA00001946"/>
    </source>
</evidence>
<dbReference type="InterPro" id="IPR006355">
    <property type="entry name" value="LHPP/HDHD2"/>
</dbReference>
<dbReference type="Gene3D" id="3.40.50.1000">
    <property type="entry name" value="HAD superfamily/HAD-like"/>
    <property type="match status" value="2"/>
</dbReference>
<keyword evidence="6" id="KW-0378">Hydrolase</keyword>
<dbReference type="PANTHER" id="PTHR19288:SF46">
    <property type="entry name" value="HALOACID DEHALOGENASE-LIKE HYDROLASE DOMAIN-CONTAINING PROTEIN 2"/>
    <property type="match status" value="1"/>
</dbReference>
<keyword evidence="4" id="KW-0460">Magnesium</keyword>
<dbReference type="HOGENOM" id="CLU_043473_4_0_6"/>
<dbReference type="eggNOG" id="COG0647">
    <property type="taxonomic scope" value="Bacteria"/>
</dbReference>
<comment type="cofactor">
    <cofactor evidence="1">
        <name>Mg(2+)</name>
        <dbReference type="ChEBI" id="CHEBI:18420"/>
    </cofactor>
</comment>
<dbReference type="InterPro" id="IPR006357">
    <property type="entry name" value="HAD-SF_hydro_IIA"/>
</dbReference>
<dbReference type="NCBIfam" id="TIGR01458">
    <property type="entry name" value="HAD-SF-IIA-hyp3"/>
    <property type="match status" value="1"/>
</dbReference>
<reference evidence="6 7" key="1">
    <citation type="submission" date="2011-11" db="EMBL/GenBank/DDBJ databases">
        <title>Improved High-Quality Draft sequence of Beggiatoa alba B18lD.</title>
        <authorList>
            <consortium name="US DOE Joint Genome Institute"/>
            <person name="Lucas S."/>
            <person name="Han J."/>
            <person name="Lapidus A."/>
            <person name="Cheng J.-F."/>
            <person name="Goodwin L."/>
            <person name="Pitluck S."/>
            <person name="Peters L."/>
            <person name="Mikhailova N."/>
            <person name="Held B."/>
            <person name="Detter J.C."/>
            <person name="Han C."/>
            <person name="Tapia R."/>
            <person name="Land M."/>
            <person name="Hauser L."/>
            <person name="Kyrpides N."/>
            <person name="Ivanova N."/>
            <person name="Pagani I."/>
            <person name="Samuel K."/>
            <person name="Teske A."/>
            <person name="Mueller J."/>
            <person name="Woyke T."/>
        </authorList>
    </citation>
    <scope>NUCLEOTIDE SEQUENCE [LARGE SCALE GENOMIC DNA]</scope>
    <source>
        <strain evidence="6 7">B18LD</strain>
    </source>
</reference>
<keyword evidence="7" id="KW-1185">Reference proteome</keyword>